<evidence type="ECO:0000256" key="4">
    <source>
        <dbReference type="ARBA" id="ARBA00011182"/>
    </source>
</evidence>
<sequence length="286" mass="31048">MMHFDFRFHRAEILSGFVNSLALLIIAASIAINALLRIQQPPNINTDRLMAVSVGGLLVNLVGIFALGHTHSHGGGGSHGHSHGGSAHGHSHGGGGVYLHVLADTLGSVGVIISSYFVTNYGWNVADPICSLFISGAILYSALPLVVDTIYVLALRAPNSFHPAHPDRVIQKVLRLDSVLEVLNPCIWKSTEDTICCSLRVRLAGDASEQLVLAQIKEALRHARISHMTVQLEKDTFSQHMEAFGLTIDSLSRYRRPCSVKNSHDHTNDTSNCSSARNTTWTTISF</sequence>
<reference evidence="15 16" key="1">
    <citation type="submission" date="2018-11" db="EMBL/GenBank/DDBJ databases">
        <authorList>
            <consortium name="Pathogen Informatics"/>
        </authorList>
    </citation>
    <scope>NUCLEOTIDE SEQUENCE [LARGE SCALE GENOMIC DNA]</scope>
</reference>
<dbReference type="Pfam" id="PF01545">
    <property type="entry name" value="Cation_efflux"/>
    <property type="match status" value="1"/>
</dbReference>
<evidence type="ECO:0000256" key="12">
    <source>
        <dbReference type="ARBA" id="ARBA00046010"/>
    </source>
</evidence>
<keyword evidence="9" id="KW-0406">Ion transport</keyword>
<comment type="function">
    <text evidence="12">Zinc ion transporter mediating zinc entry from the cytosol into the lumen of organelles along the secretory pathway. By contributing to zinc ion homeostasis within the early secretory pathway, regulates the activation and folding of enzymes like alkaline phosphatases.</text>
</comment>
<evidence type="ECO:0000259" key="14">
    <source>
        <dbReference type="Pfam" id="PF01545"/>
    </source>
</evidence>
<feature type="transmembrane region" description="Helical" evidence="13">
    <location>
        <begin position="48"/>
        <end position="68"/>
    </location>
</feature>
<evidence type="ECO:0000256" key="11">
    <source>
        <dbReference type="ARBA" id="ARBA00034634"/>
    </source>
</evidence>
<name>A0A3P7P000_DIBLA</name>
<protein>
    <recommendedName>
        <fullName evidence="14">Cation efflux protein transmembrane domain-containing protein</fullName>
    </recommendedName>
</protein>
<evidence type="ECO:0000256" key="10">
    <source>
        <dbReference type="ARBA" id="ARBA00023136"/>
    </source>
</evidence>
<feature type="transmembrane region" description="Helical" evidence="13">
    <location>
        <begin position="13"/>
        <end position="36"/>
    </location>
</feature>
<dbReference type="GO" id="GO:0006882">
    <property type="term" value="P:intracellular zinc ion homeostasis"/>
    <property type="evidence" value="ECO:0007669"/>
    <property type="project" value="InterPro"/>
</dbReference>
<evidence type="ECO:0000256" key="6">
    <source>
        <dbReference type="ARBA" id="ARBA00022692"/>
    </source>
</evidence>
<keyword evidence="8 13" id="KW-1133">Transmembrane helix</keyword>
<accession>A0A3P7P000</accession>
<dbReference type="NCBIfam" id="TIGR01297">
    <property type="entry name" value="CDF"/>
    <property type="match status" value="1"/>
</dbReference>
<dbReference type="Proteomes" id="UP000281553">
    <property type="component" value="Unassembled WGS sequence"/>
</dbReference>
<dbReference type="GO" id="GO:0005794">
    <property type="term" value="C:Golgi apparatus"/>
    <property type="evidence" value="ECO:0007669"/>
    <property type="project" value="UniProtKB-SubCell"/>
</dbReference>
<feature type="transmembrane region" description="Helical" evidence="13">
    <location>
        <begin position="97"/>
        <end position="118"/>
    </location>
</feature>
<feature type="domain" description="Cation efflux protein transmembrane" evidence="14">
    <location>
        <begin position="4"/>
        <end position="153"/>
    </location>
</feature>
<dbReference type="GO" id="GO:0016020">
    <property type="term" value="C:membrane"/>
    <property type="evidence" value="ECO:0007669"/>
    <property type="project" value="UniProtKB-SubCell"/>
</dbReference>
<evidence type="ECO:0000256" key="5">
    <source>
        <dbReference type="ARBA" id="ARBA00022448"/>
    </source>
</evidence>
<evidence type="ECO:0000256" key="8">
    <source>
        <dbReference type="ARBA" id="ARBA00022989"/>
    </source>
</evidence>
<proteinExistence type="inferred from homology"/>
<evidence type="ECO:0000313" key="15">
    <source>
        <dbReference type="EMBL" id="VDN11156.1"/>
    </source>
</evidence>
<dbReference type="InterPro" id="IPR045316">
    <property type="entry name" value="Msc2-like"/>
</dbReference>
<dbReference type="InterPro" id="IPR058533">
    <property type="entry name" value="Cation_efflux_TM"/>
</dbReference>
<organism evidence="15 16">
    <name type="scientific">Dibothriocephalus latus</name>
    <name type="common">Fish tapeworm</name>
    <name type="synonym">Diphyllobothrium latum</name>
    <dbReference type="NCBI Taxonomy" id="60516"/>
    <lineage>
        <taxon>Eukaryota</taxon>
        <taxon>Metazoa</taxon>
        <taxon>Spiralia</taxon>
        <taxon>Lophotrochozoa</taxon>
        <taxon>Platyhelminthes</taxon>
        <taxon>Cestoda</taxon>
        <taxon>Eucestoda</taxon>
        <taxon>Diphyllobothriidea</taxon>
        <taxon>Diphyllobothriidae</taxon>
        <taxon>Dibothriocephalus</taxon>
    </lineage>
</organism>
<evidence type="ECO:0000256" key="9">
    <source>
        <dbReference type="ARBA" id="ARBA00023065"/>
    </source>
</evidence>
<feature type="transmembrane region" description="Helical" evidence="13">
    <location>
        <begin position="130"/>
        <end position="154"/>
    </location>
</feature>
<dbReference type="SUPFAM" id="SSF161111">
    <property type="entry name" value="Cation efflux protein transmembrane domain-like"/>
    <property type="match status" value="1"/>
</dbReference>
<gene>
    <name evidence="15" type="ORF">DILT_LOCUS6987</name>
</gene>
<comment type="subunit">
    <text evidence="4">Homooligomer.</text>
</comment>
<keyword evidence="10 13" id="KW-0472">Membrane</keyword>
<evidence type="ECO:0000313" key="16">
    <source>
        <dbReference type="Proteomes" id="UP000281553"/>
    </source>
</evidence>
<comment type="subcellular location">
    <subcellularLocation>
        <location evidence="2">Golgi apparatus</location>
        <location evidence="2">trans-Golgi network</location>
    </subcellularLocation>
    <subcellularLocation>
        <location evidence="1">Membrane</location>
        <topology evidence="1">Multi-pass membrane protein</topology>
    </subcellularLocation>
</comment>
<keyword evidence="7" id="KW-0862">Zinc</keyword>
<keyword evidence="5" id="KW-0813">Transport</keyword>
<evidence type="ECO:0000256" key="7">
    <source>
        <dbReference type="ARBA" id="ARBA00022906"/>
    </source>
</evidence>
<dbReference type="PANTHER" id="PTHR45755:SF4">
    <property type="entry name" value="ZINC TRANSPORTER 7"/>
    <property type="match status" value="1"/>
</dbReference>
<keyword evidence="6 13" id="KW-0812">Transmembrane</keyword>
<comment type="catalytic activity">
    <reaction evidence="11">
        <text>Zn(2+)(in) = Zn(2+)(out)</text>
        <dbReference type="Rhea" id="RHEA:29351"/>
        <dbReference type="ChEBI" id="CHEBI:29105"/>
    </reaction>
</comment>
<dbReference type="InterPro" id="IPR027469">
    <property type="entry name" value="Cation_efflux_TMD_sf"/>
</dbReference>
<dbReference type="OrthoDB" id="78669at2759"/>
<dbReference type="PANTHER" id="PTHR45755">
    <property type="match status" value="1"/>
</dbReference>
<comment type="similarity">
    <text evidence="3">Belongs to the cation diffusion facilitator (CDF) transporter (TC 2.A.4) family. SLC30A subfamily.</text>
</comment>
<dbReference type="GO" id="GO:0005385">
    <property type="term" value="F:zinc ion transmembrane transporter activity"/>
    <property type="evidence" value="ECO:0007669"/>
    <property type="project" value="InterPro"/>
</dbReference>
<evidence type="ECO:0000256" key="13">
    <source>
        <dbReference type="SAM" id="Phobius"/>
    </source>
</evidence>
<dbReference type="Gene3D" id="1.20.1510.10">
    <property type="entry name" value="Cation efflux protein transmembrane domain"/>
    <property type="match status" value="1"/>
</dbReference>
<dbReference type="AlphaFoldDB" id="A0A3P7P000"/>
<evidence type="ECO:0000256" key="3">
    <source>
        <dbReference type="ARBA" id="ARBA00008873"/>
    </source>
</evidence>
<keyword evidence="7" id="KW-0864">Zinc transport</keyword>
<evidence type="ECO:0000256" key="2">
    <source>
        <dbReference type="ARBA" id="ARBA00004601"/>
    </source>
</evidence>
<keyword evidence="16" id="KW-1185">Reference proteome</keyword>
<dbReference type="EMBL" id="UYRU01050846">
    <property type="protein sequence ID" value="VDN11156.1"/>
    <property type="molecule type" value="Genomic_DNA"/>
</dbReference>
<dbReference type="InterPro" id="IPR002524">
    <property type="entry name" value="Cation_efflux"/>
</dbReference>
<evidence type="ECO:0000256" key="1">
    <source>
        <dbReference type="ARBA" id="ARBA00004141"/>
    </source>
</evidence>